<dbReference type="PANTHER" id="PTHR33112">
    <property type="entry name" value="DOMAIN PROTEIN, PUTATIVE-RELATED"/>
    <property type="match status" value="1"/>
</dbReference>
<sequence>MEIEYIWIDSLCIKQDDPDDWSAEASSMGSLYKNAYLVIFASGSTDSSGGLFISNRPTVPSFTLPFYNGENNGETLTSDQDVVPARVGNYHLRFAPPTNTNSPSDGPLARRAWALQEWHLARRRVSFMPGGLTWSCVGIDCDERGYPSDVGIYSDLSWNFFLQDYTKRELTYHTDRLKAIEGVAHEMERGGREGYSKGIWADDLISGVLWVPLELNKDKDNLADVPSWSWASTAGRKSWLLRDLEGEWCDITNSFSITDANTLRISGQLISVATMHTYRQRCCVTALNSSLQQVEWLQTEDESRIQFLCQMTMVQTYVGFGTPVGPRQLLLVSSTHKLLCGLALLDGIQHDEHNISCLLLAEVQLGEFEPDHHYQNFPVSHHDKADCLDFTCLNTATSYYFGIILEPVGGNSDGLKRIGVALLFSSTVEKDYQEVETHSFLRESLQVTLNDLEMHPEDWEGTRATADIHDRQKWSLSQRAQYFHSRRPHIIYVSTNPVRYIHVPCDLSRSSRNSTLTRAGLSQDAKSNTKTNDMTQCSVIHTNVSC</sequence>
<dbReference type="Pfam" id="PF06985">
    <property type="entry name" value="HET"/>
    <property type="match status" value="1"/>
</dbReference>
<organism evidence="2 3">
    <name type="scientific">Seiridium unicorne</name>
    <dbReference type="NCBI Taxonomy" id="138068"/>
    <lineage>
        <taxon>Eukaryota</taxon>
        <taxon>Fungi</taxon>
        <taxon>Dikarya</taxon>
        <taxon>Ascomycota</taxon>
        <taxon>Pezizomycotina</taxon>
        <taxon>Sordariomycetes</taxon>
        <taxon>Xylariomycetidae</taxon>
        <taxon>Amphisphaeriales</taxon>
        <taxon>Sporocadaceae</taxon>
        <taxon>Seiridium</taxon>
    </lineage>
</organism>
<proteinExistence type="predicted"/>
<reference evidence="2 3" key="1">
    <citation type="journal article" date="2024" name="J. Plant Pathol.">
        <title>Sequence and assembly of the genome of Seiridium unicorne, isolate CBS 538.82, causal agent of cypress canker disease.</title>
        <authorList>
            <person name="Scali E."/>
            <person name="Rocca G.D."/>
            <person name="Danti R."/>
            <person name="Garbelotto M."/>
            <person name="Barberini S."/>
            <person name="Baroncelli R."/>
            <person name="Emiliani G."/>
        </authorList>
    </citation>
    <scope>NUCLEOTIDE SEQUENCE [LARGE SCALE GENOMIC DNA]</scope>
    <source>
        <strain evidence="2 3">BM-138-508</strain>
    </source>
</reference>
<comment type="caution">
    <text evidence="2">The sequence shown here is derived from an EMBL/GenBank/DDBJ whole genome shotgun (WGS) entry which is preliminary data.</text>
</comment>
<feature type="domain" description="Heterokaryon incompatibility" evidence="1">
    <location>
        <begin position="3"/>
        <end position="117"/>
    </location>
</feature>
<name>A0ABR2UQ24_9PEZI</name>
<dbReference type="PANTHER" id="PTHR33112:SF10">
    <property type="entry name" value="TOL"/>
    <property type="match status" value="1"/>
</dbReference>
<dbReference type="Proteomes" id="UP001408356">
    <property type="component" value="Unassembled WGS sequence"/>
</dbReference>
<evidence type="ECO:0000313" key="3">
    <source>
        <dbReference type="Proteomes" id="UP001408356"/>
    </source>
</evidence>
<evidence type="ECO:0000313" key="2">
    <source>
        <dbReference type="EMBL" id="KAK9416755.1"/>
    </source>
</evidence>
<gene>
    <name evidence="2" type="ORF">SUNI508_09453</name>
</gene>
<dbReference type="InterPro" id="IPR010730">
    <property type="entry name" value="HET"/>
</dbReference>
<evidence type="ECO:0000259" key="1">
    <source>
        <dbReference type="Pfam" id="PF06985"/>
    </source>
</evidence>
<keyword evidence="3" id="KW-1185">Reference proteome</keyword>
<accession>A0ABR2UQ24</accession>
<dbReference type="EMBL" id="JARVKF010000404">
    <property type="protein sequence ID" value="KAK9416755.1"/>
    <property type="molecule type" value="Genomic_DNA"/>
</dbReference>
<protein>
    <submittedName>
        <fullName evidence="2">Heterokaryon incompatibility domain-containing protein</fullName>
    </submittedName>
</protein>